<feature type="domain" description="FtsK" evidence="7">
    <location>
        <begin position="814"/>
        <end position="996"/>
    </location>
</feature>
<dbReference type="PANTHER" id="PTHR22683:SF1">
    <property type="entry name" value="TYPE VII SECRETION SYSTEM PROTEIN ESSC"/>
    <property type="match status" value="1"/>
</dbReference>
<dbReference type="Pfam" id="PF01580">
    <property type="entry name" value="FtsK_SpoIIIE"/>
    <property type="match status" value="3"/>
</dbReference>
<accession>A0ABT8ED75</accession>
<feature type="domain" description="FtsK" evidence="7">
    <location>
        <begin position="469"/>
        <end position="667"/>
    </location>
</feature>
<dbReference type="RefSeq" id="WP_290401994.1">
    <property type="nucleotide sequence ID" value="NZ_JAUHLN010000007.1"/>
</dbReference>
<evidence type="ECO:0000313" key="9">
    <source>
        <dbReference type="Proteomes" id="UP001168694"/>
    </source>
</evidence>
<sequence>MRKSPYFKRAPRLKLAMPSGRMVVHRPKAEPAEPKFSFESMIIPIFLTLATVGIMYYISKTMYNSASYAMFMMAMSIPMLGSYIATIIIFFKKKKTYKLEVEQMHNEYYAQIKKHHGEIEDLKNRQARFLREKDPNPQDCVRRIADRKSSLWERAYNSEDFMDLRLGLGTRPFQMEIEVPAQDGYDVNPLIAEAQKLQTEYRELQNVPVSIPLQEKRVVGLVGERADILEMARVLALQLVTHQSPEEVKLVSAYPESESEQWSWMKWLPHVWDEDRERRYVAEGKLMTQKLFERLYSTLNIRKLENDGKNRDVVHIPEYVFFLPSLSLLEDDSLLPLILKKGDTIGACAILLAPTKEALPMECELIVEVRDGVAQLYETFSNDEDEVVYFTGSEKIAIDHFTLTEAKTMSRMIAPLRVKQSSAGVIPKVLPFLDMYGVKKVEELDVAAKWKQNRYPSTLPVAIGVREGGKPVYLNIHDKIEKKGHGPHGLMAGTTGSGKSEVIQSMILSLAATYHPHDMAFMLIDYKGGGMSNTFQGLPHVVATITNLEDPNLISRAKVSLRAELERRQKLFNRAGNIQHIDEYFRSEWKTKEPLPHLFIIIDEFAQLKKDQPEFMDELISIAAIGRTLGVHLLLATQKPAGVVDEKIWSNSRFRICLRVQDDNDSREMIKIPNASSINIPGRAYFQVGNNEVLEYFQSAWSGAGYHPENEEDANVATISEVKLDGSDEVQKKIKTEGKTAEKQIQVLIRHMKEEAEKNDVHPLPGPWLQPLPESLPISELIETEQWDSTAWEPGDTWMEPTVGIIDDVGNQDQYPLKIDLKEGHLLAFGMPGTGKTTFLQSTLLSLFYQHGPHDLYAYIVDFSRQLKDFSRFPQVGGVVYEEDTEKMQRLFRYFLKELAKRKELFSNEGVSSLESYRSITKKSLPVLLLVIDGYHRFRSTFEFENEKLETILREGATYGILTFATANQTNDMYERYRSNFASMVSFELADHTDYYYAVGRPNFTATNLPEGRGFVKGHNPPHIFQAMLPYNGGSEVEKVSFIREISGKMADAAQCERAKPIQMLPREISLNQLLGEFPPAETGLLPYGIDVEDLDIQSLDLDDADHVFVTGRVESGKTSLLQTFALSLMYQYPADQLDLYIVEMEPQSKGIMSMAGFPHVKGYAADFMQAKELFNEIAAKMDERKSDSLSFGWGSGQDENSYPPVVIMIDDAENFMQQMNMDFEIKDQLEKLTREARQKNIHFMLAGSITSMNSYMHDNWFMNIKKKFAGFLLGSTLSNDLYFFNMRLPHSETDKELLPGDGYIIKGKYTKIKAALPFITLEERNEWETLVREKHHVLETQLPRNRYIVTNHARKKG</sequence>
<keyword evidence="6" id="KW-0812">Transmembrane</keyword>
<dbReference type="InterPro" id="IPR027417">
    <property type="entry name" value="P-loop_NTPase"/>
</dbReference>
<keyword evidence="2 4" id="KW-0547">Nucleotide-binding</keyword>
<evidence type="ECO:0000256" key="3">
    <source>
        <dbReference type="ARBA" id="ARBA00022840"/>
    </source>
</evidence>
<dbReference type="PROSITE" id="PS50901">
    <property type="entry name" value="FTSK"/>
    <property type="match status" value="3"/>
</dbReference>
<feature type="binding site" evidence="4">
    <location>
        <begin position="830"/>
        <end position="837"/>
    </location>
    <ligand>
        <name>ATP</name>
        <dbReference type="ChEBI" id="CHEBI:30616"/>
    </ligand>
</feature>
<dbReference type="InterPro" id="IPR023839">
    <property type="entry name" value="Firmicutes_EssC_C"/>
</dbReference>
<dbReference type="SUPFAM" id="SSF52540">
    <property type="entry name" value="P-loop containing nucleoside triphosphate hydrolases"/>
    <property type="match status" value="3"/>
</dbReference>
<dbReference type="InterPro" id="IPR003593">
    <property type="entry name" value="AAA+_ATPase"/>
</dbReference>
<feature type="domain" description="FtsK" evidence="7">
    <location>
        <begin position="1092"/>
        <end position="1284"/>
    </location>
</feature>
<dbReference type="SMART" id="SM00382">
    <property type="entry name" value="AAA"/>
    <property type="match status" value="3"/>
</dbReference>
<keyword evidence="1" id="KW-0677">Repeat</keyword>
<evidence type="ECO:0000313" key="8">
    <source>
        <dbReference type="EMBL" id="MDN4075885.1"/>
    </source>
</evidence>
<keyword evidence="3 4" id="KW-0067">ATP-binding</keyword>
<protein>
    <submittedName>
        <fullName evidence="8">Type VII secretion protein EssC</fullName>
    </submittedName>
</protein>
<name>A0ABT8ED75_9BACL</name>
<evidence type="ECO:0000256" key="2">
    <source>
        <dbReference type="ARBA" id="ARBA00022741"/>
    </source>
</evidence>
<feature type="transmembrane region" description="Helical" evidence="6">
    <location>
        <begin position="70"/>
        <end position="91"/>
    </location>
</feature>
<feature type="transmembrane region" description="Helical" evidence="6">
    <location>
        <begin position="36"/>
        <end position="58"/>
    </location>
</feature>
<keyword evidence="6" id="KW-0472">Membrane</keyword>
<dbReference type="Proteomes" id="UP001168694">
    <property type="component" value="Unassembled WGS sequence"/>
</dbReference>
<gene>
    <name evidence="8" type="primary">essC</name>
    <name evidence="8" type="ORF">QYF49_23355</name>
</gene>
<evidence type="ECO:0000256" key="5">
    <source>
        <dbReference type="SAM" id="Coils"/>
    </source>
</evidence>
<dbReference type="CDD" id="cd01127">
    <property type="entry name" value="TrwB_TraG_TraD_VirD4"/>
    <property type="match status" value="1"/>
</dbReference>
<organism evidence="8 9">
    <name type="scientific">Fictibacillus terranigra</name>
    <dbReference type="NCBI Taxonomy" id="3058424"/>
    <lineage>
        <taxon>Bacteria</taxon>
        <taxon>Bacillati</taxon>
        <taxon>Bacillota</taxon>
        <taxon>Bacilli</taxon>
        <taxon>Bacillales</taxon>
        <taxon>Fictibacillaceae</taxon>
        <taxon>Fictibacillus</taxon>
    </lineage>
</organism>
<dbReference type="PANTHER" id="PTHR22683">
    <property type="entry name" value="SPORULATION PROTEIN RELATED"/>
    <property type="match status" value="1"/>
</dbReference>
<evidence type="ECO:0000256" key="1">
    <source>
        <dbReference type="ARBA" id="ARBA00022737"/>
    </source>
</evidence>
<evidence type="ECO:0000256" key="4">
    <source>
        <dbReference type="PROSITE-ProRule" id="PRU00289"/>
    </source>
</evidence>
<dbReference type="Gene3D" id="3.40.50.300">
    <property type="entry name" value="P-loop containing nucleotide triphosphate hydrolases"/>
    <property type="match status" value="3"/>
</dbReference>
<feature type="binding site" evidence="4">
    <location>
        <begin position="1112"/>
        <end position="1119"/>
    </location>
    <ligand>
        <name>ATP</name>
        <dbReference type="ChEBI" id="CHEBI:30616"/>
    </ligand>
</feature>
<keyword evidence="9" id="KW-1185">Reference proteome</keyword>
<dbReference type="EMBL" id="JAUHLN010000007">
    <property type="protein sequence ID" value="MDN4075885.1"/>
    <property type="molecule type" value="Genomic_DNA"/>
</dbReference>
<keyword evidence="6" id="KW-1133">Transmembrane helix</keyword>
<proteinExistence type="predicted"/>
<comment type="caution">
    <text evidence="8">The sequence shown here is derived from an EMBL/GenBank/DDBJ whole genome shotgun (WGS) entry which is preliminary data.</text>
</comment>
<feature type="binding site" evidence="4">
    <location>
        <begin position="493"/>
        <end position="500"/>
    </location>
    <ligand>
        <name>ATP</name>
        <dbReference type="ChEBI" id="CHEBI:30616"/>
    </ligand>
</feature>
<reference evidence="8" key="1">
    <citation type="submission" date="2023-06" db="EMBL/GenBank/DDBJ databases">
        <title>Draft Genome Sequences of Representative Paenibacillus Polymyxa, Bacillus cereus, Fictibacillus sp., and Brevibacillus agri Strains Isolated from Amazonian Dark Earth.</title>
        <authorList>
            <person name="Pellegrinetti T.A."/>
            <person name="Cunha I.C.M."/>
            <person name="Chaves M.G."/>
            <person name="Freitas A.S."/>
            <person name="Silva A.V.R."/>
            <person name="Tsai S.M."/>
            <person name="Mendes L.W."/>
        </authorList>
    </citation>
    <scope>NUCLEOTIDE SEQUENCE</scope>
    <source>
        <strain evidence="8">CENA-BCM004</strain>
    </source>
</reference>
<keyword evidence="5" id="KW-0175">Coiled coil</keyword>
<evidence type="ECO:0000256" key="6">
    <source>
        <dbReference type="SAM" id="Phobius"/>
    </source>
</evidence>
<dbReference type="InterPro" id="IPR002543">
    <property type="entry name" value="FtsK_dom"/>
</dbReference>
<dbReference type="InterPro" id="IPR050206">
    <property type="entry name" value="FtsK/SpoIIIE/SftA"/>
</dbReference>
<dbReference type="NCBIfam" id="TIGR03928">
    <property type="entry name" value="T7_EssCb_Firm"/>
    <property type="match status" value="1"/>
</dbReference>
<feature type="coiled-coil region" evidence="5">
    <location>
        <begin position="105"/>
        <end position="132"/>
    </location>
</feature>
<evidence type="ECO:0000259" key="7">
    <source>
        <dbReference type="PROSITE" id="PS50901"/>
    </source>
</evidence>